<proteinExistence type="predicted"/>
<sequence length="539" mass="56461">MSSSSTPARRFASIAAALALVVTSVVAWGVAPAAAFVVPACGQATGEAMCLTMHNPTTVTLPTFWSEYLYVSWGEGPVVEFAAGDPTNNLSHTYLSSGDYTIKIWGNSLYAFSGEGWLGSTKLTGVTSWGDNRLANLDGAFSGTTQLATLPASLPSTVTSLYRAFEGSTNLTADISGWDTSNVTTMGRMFYGASTFNQDISGWNTSNVIDMSDMFRFATAFNQDVGAWNTGSVTDMSGMFEGAIAFNRALSSWNVSNVTDMSYMFASATAFNRSLGGWSVKSGASLRNALSDMGMSPTNYSASLQGWAAKSATGVALGEGPKYLSSAAAARATLVNRGWTIVDGGPFPPPSQARSVSGAPRNRSVLVSWLPPEVNGGFAISSYKVVASPGGSTCTWTRTIPVTPLACTVVGLTNGTSYTFTVKATNGNSRSSTSSKSAAVIAGVPTQARALTVSFPMARNAKVTWTSPQYIGSGSVIGYRLRWCAVGGLPCSAWVAVSATTRSATTGGRTKNQPYRFEIQARNASGGGLVGYKWFQQGK</sequence>
<dbReference type="InterPro" id="IPR036116">
    <property type="entry name" value="FN3_sf"/>
</dbReference>
<evidence type="ECO:0000313" key="3">
    <source>
        <dbReference type="EMBL" id="CAB4957993.1"/>
    </source>
</evidence>
<evidence type="ECO:0000259" key="2">
    <source>
        <dbReference type="PROSITE" id="PS50853"/>
    </source>
</evidence>
<reference evidence="3" key="1">
    <citation type="submission" date="2020-05" db="EMBL/GenBank/DDBJ databases">
        <authorList>
            <person name="Chiriac C."/>
            <person name="Salcher M."/>
            <person name="Ghai R."/>
            <person name="Kavagutti S V."/>
        </authorList>
    </citation>
    <scope>NUCLEOTIDE SEQUENCE</scope>
</reference>
<dbReference type="Pfam" id="PF00041">
    <property type="entry name" value="fn3"/>
    <property type="match status" value="2"/>
</dbReference>
<dbReference type="Pfam" id="PF03382">
    <property type="entry name" value="DUF285"/>
    <property type="match status" value="1"/>
</dbReference>
<organism evidence="3">
    <name type="scientific">freshwater metagenome</name>
    <dbReference type="NCBI Taxonomy" id="449393"/>
    <lineage>
        <taxon>unclassified sequences</taxon>
        <taxon>metagenomes</taxon>
        <taxon>ecological metagenomes</taxon>
    </lineage>
</organism>
<name>A0A6J7KSW3_9ZZZZ</name>
<gene>
    <name evidence="3" type="ORF">UFOPK3773_01813</name>
</gene>
<keyword evidence="1" id="KW-0677">Repeat</keyword>
<dbReference type="InterPro" id="IPR011889">
    <property type="entry name" value="Liste_lipo_26"/>
</dbReference>
<dbReference type="InterPro" id="IPR005046">
    <property type="entry name" value="DUF285"/>
</dbReference>
<dbReference type="PANTHER" id="PTHR13817:SF73">
    <property type="entry name" value="FIBRONECTIN TYPE-III DOMAIN-CONTAINING PROTEIN"/>
    <property type="match status" value="1"/>
</dbReference>
<dbReference type="Gene3D" id="2.60.40.10">
    <property type="entry name" value="Immunoglobulins"/>
    <property type="match status" value="2"/>
</dbReference>
<dbReference type="InterPro" id="IPR050964">
    <property type="entry name" value="Striated_Muscle_Regulatory"/>
</dbReference>
<accession>A0A6J7KSW3</accession>
<dbReference type="AlphaFoldDB" id="A0A6J7KSW3"/>
<feature type="domain" description="Fibronectin type-III" evidence="2">
    <location>
        <begin position="447"/>
        <end position="539"/>
    </location>
</feature>
<dbReference type="CDD" id="cd00063">
    <property type="entry name" value="FN3"/>
    <property type="match status" value="2"/>
</dbReference>
<dbReference type="NCBIfam" id="TIGR02167">
    <property type="entry name" value="Liste_lipo_26"/>
    <property type="match status" value="4"/>
</dbReference>
<dbReference type="InterPro" id="IPR013783">
    <property type="entry name" value="Ig-like_fold"/>
</dbReference>
<dbReference type="SUPFAM" id="SSF49265">
    <property type="entry name" value="Fibronectin type III"/>
    <property type="match status" value="1"/>
</dbReference>
<dbReference type="InterPro" id="IPR003961">
    <property type="entry name" value="FN3_dom"/>
</dbReference>
<dbReference type="PANTHER" id="PTHR13817">
    <property type="entry name" value="TITIN"/>
    <property type="match status" value="1"/>
</dbReference>
<protein>
    <submittedName>
        <fullName evidence="3">Unannotated protein</fullName>
    </submittedName>
</protein>
<dbReference type="EMBL" id="CAFBNF010000247">
    <property type="protein sequence ID" value="CAB4957993.1"/>
    <property type="molecule type" value="Genomic_DNA"/>
</dbReference>
<dbReference type="SMART" id="SM00060">
    <property type="entry name" value="FN3"/>
    <property type="match status" value="2"/>
</dbReference>
<feature type="domain" description="Fibronectin type-III" evidence="2">
    <location>
        <begin position="349"/>
        <end position="445"/>
    </location>
</feature>
<dbReference type="PROSITE" id="PS50853">
    <property type="entry name" value="FN3"/>
    <property type="match status" value="2"/>
</dbReference>
<evidence type="ECO:0000256" key="1">
    <source>
        <dbReference type="ARBA" id="ARBA00022737"/>
    </source>
</evidence>